<accession>A0A3S0P9C6</accession>
<evidence type="ECO:0000256" key="4">
    <source>
        <dbReference type="ARBA" id="ARBA00022989"/>
    </source>
</evidence>
<sequence>MKKKYRNAFFIFGLVLLGLMITQLDFKQVWEGLSHAGYWFVAVLVLWFFLYFFNTTAWYIIIKSTAPLPNPSNSSLHEHRSSLRSASAGDVLEAKRINNAQQKIPYFWLYKIMVSGFALNYATPGGLMGGEPYRIMELSSYIGTERASSSVILHTMTHIFSHFWFWLLSVLIYVITEPLTPVMSAILAAVTIFCVMGIWFFMKGYKKGLANRAFAFLSHIPGAKGWAKRFIDKHHDELDNIDKQIAALHKQNPRTFHGALLLELACRFFSALEIYFILLVIMPSANYMQCVLILAFTSLFANMLFFMPLQIGGREGGFMMSTSGLALTSSAGIFVALIVRLRELFWTALGLLLINFGKKKADSR</sequence>
<keyword evidence="3 6" id="KW-0812">Transmembrane</keyword>
<dbReference type="PANTHER" id="PTHR39087">
    <property type="entry name" value="UPF0104 MEMBRANE PROTEIN MJ1595"/>
    <property type="match status" value="1"/>
</dbReference>
<dbReference type="OrthoDB" id="9774820at2"/>
<keyword evidence="4 6" id="KW-1133">Transmembrane helix</keyword>
<gene>
    <name evidence="7" type="ORF">EHV08_01275</name>
</gene>
<dbReference type="Proteomes" id="UP000278983">
    <property type="component" value="Unassembled WGS sequence"/>
</dbReference>
<dbReference type="PANTHER" id="PTHR39087:SF2">
    <property type="entry name" value="UPF0104 MEMBRANE PROTEIN MJ1595"/>
    <property type="match status" value="1"/>
</dbReference>
<organism evidence="7 8">
    <name type="scientific">Prevotella koreensis</name>
    <dbReference type="NCBI Taxonomy" id="2490854"/>
    <lineage>
        <taxon>Bacteria</taxon>
        <taxon>Pseudomonadati</taxon>
        <taxon>Bacteroidota</taxon>
        <taxon>Bacteroidia</taxon>
        <taxon>Bacteroidales</taxon>
        <taxon>Prevotellaceae</taxon>
        <taxon>Prevotella</taxon>
    </lineage>
</organism>
<feature type="transmembrane region" description="Helical" evidence="6">
    <location>
        <begin position="36"/>
        <end position="61"/>
    </location>
</feature>
<feature type="transmembrane region" description="Helical" evidence="6">
    <location>
        <begin position="182"/>
        <end position="202"/>
    </location>
</feature>
<feature type="transmembrane region" description="Helical" evidence="6">
    <location>
        <begin position="159"/>
        <end position="176"/>
    </location>
</feature>
<evidence type="ECO:0000313" key="7">
    <source>
        <dbReference type="EMBL" id="RUL58531.1"/>
    </source>
</evidence>
<feature type="transmembrane region" description="Helical" evidence="6">
    <location>
        <begin position="318"/>
        <end position="338"/>
    </location>
</feature>
<keyword evidence="8" id="KW-1185">Reference proteome</keyword>
<evidence type="ECO:0000256" key="1">
    <source>
        <dbReference type="ARBA" id="ARBA00004651"/>
    </source>
</evidence>
<dbReference type="Pfam" id="PF03706">
    <property type="entry name" value="LPG_synthase_TM"/>
    <property type="match status" value="1"/>
</dbReference>
<evidence type="ECO:0000256" key="3">
    <source>
        <dbReference type="ARBA" id="ARBA00022692"/>
    </source>
</evidence>
<evidence type="ECO:0000256" key="6">
    <source>
        <dbReference type="SAM" id="Phobius"/>
    </source>
</evidence>
<feature type="transmembrane region" description="Helical" evidence="6">
    <location>
        <begin position="286"/>
        <end position="306"/>
    </location>
</feature>
<dbReference type="GO" id="GO:0005886">
    <property type="term" value="C:plasma membrane"/>
    <property type="evidence" value="ECO:0007669"/>
    <property type="project" value="UniProtKB-SubCell"/>
</dbReference>
<dbReference type="AlphaFoldDB" id="A0A3S0P9C6"/>
<comment type="caution">
    <text evidence="7">The sequence shown here is derived from an EMBL/GenBank/DDBJ whole genome shotgun (WGS) entry which is preliminary data.</text>
</comment>
<evidence type="ECO:0000256" key="2">
    <source>
        <dbReference type="ARBA" id="ARBA00022475"/>
    </source>
</evidence>
<proteinExistence type="predicted"/>
<evidence type="ECO:0000313" key="8">
    <source>
        <dbReference type="Proteomes" id="UP000278983"/>
    </source>
</evidence>
<keyword evidence="2" id="KW-1003">Cell membrane</keyword>
<dbReference type="InterPro" id="IPR022791">
    <property type="entry name" value="L-PG_synthase/AglD"/>
</dbReference>
<dbReference type="EMBL" id="RYYU01000001">
    <property type="protein sequence ID" value="RUL58531.1"/>
    <property type="molecule type" value="Genomic_DNA"/>
</dbReference>
<comment type="subcellular location">
    <subcellularLocation>
        <location evidence="1">Cell membrane</location>
        <topology evidence="1">Multi-pass membrane protein</topology>
    </subcellularLocation>
</comment>
<keyword evidence="5 6" id="KW-0472">Membrane</keyword>
<name>A0A3S0P9C6_9BACT</name>
<evidence type="ECO:0000256" key="5">
    <source>
        <dbReference type="ARBA" id="ARBA00023136"/>
    </source>
</evidence>
<feature type="transmembrane region" description="Helical" evidence="6">
    <location>
        <begin position="260"/>
        <end position="280"/>
    </location>
</feature>
<dbReference type="RefSeq" id="WP_126677629.1">
    <property type="nucleotide sequence ID" value="NZ_RYYU01000001.1"/>
</dbReference>
<protein>
    <submittedName>
        <fullName evidence="7">Flippase-like domain-containing protein</fullName>
    </submittedName>
</protein>
<reference evidence="7 8" key="1">
    <citation type="submission" date="2018-12" db="EMBL/GenBank/DDBJ databases">
        <title>Genome sequencing of Prevotella sp. KCOM 3155 (= JS262).</title>
        <authorList>
            <person name="Kook J.-K."/>
            <person name="Park S.-N."/>
            <person name="Lim Y.K."/>
        </authorList>
    </citation>
    <scope>NUCLEOTIDE SEQUENCE [LARGE SCALE GENOMIC DNA]</scope>
    <source>
        <strain evidence="7 8">KCOM 3155</strain>
    </source>
</reference>